<keyword evidence="6" id="KW-0206">Cytoskeleton</keyword>
<protein>
    <recommendedName>
        <fullName evidence="10">Radial spoke head protein 9 homolog</fullName>
    </recommendedName>
</protein>
<dbReference type="GeneTree" id="ENSGT00390000018686"/>
<reference evidence="13" key="1">
    <citation type="submission" date="2018-06" db="EMBL/GenBank/DDBJ databases">
        <title>Genome assembly of Danube salmon.</title>
        <authorList>
            <person name="Macqueen D.J."/>
            <person name="Gundappa M.K."/>
        </authorList>
    </citation>
    <scope>NUCLEOTIDE SEQUENCE [LARGE SCALE GENOMIC DNA]</scope>
</reference>
<dbReference type="PANTHER" id="PTHR22069">
    <property type="entry name" value="MITOCHONDRIAL RIBOSOMAL PROTEIN S18"/>
    <property type="match status" value="1"/>
</dbReference>
<keyword evidence="2" id="KW-0963">Cytoplasm</keyword>
<keyword evidence="13" id="KW-1185">Reference proteome</keyword>
<evidence type="ECO:0000256" key="7">
    <source>
        <dbReference type="ARBA" id="ARBA00023273"/>
    </source>
</evidence>
<keyword evidence="5" id="KW-0969">Cilium</keyword>
<reference evidence="12" key="3">
    <citation type="submission" date="2025-09" db="UniProtKB">
        <authorList>
            <consortium name="Ensembl"/>
        </authorList>
    </citation>
    <scope>IDENTIFICATION</scope>
</reference>
<dbReference type="Proteomes" id="UP000314982">
    <property type="component" value="Unassembled WGS sequence"/>
</dbReference>
<dbReference type="GO" id="GO:0005930">
    <property type="term" value="C:axoneme"/>
    <property type="evidence" value="ECO:0007669"/>
    <property type="project" value="TreeGrafter"/>
</dbReference>
<evidence type="ECO:0000256" key="8">
    <source>
        <dbReference type="ARBA" id="ARBA00037822"/>
    </source>
</evidence>
<reference evidence="12" key="2">
    <citation type="submission" date="2025-08" db="UniProtKB">
        <authorList>
            <consortium name="Ensembl"/>
        </authorList>
    </citation>
    <scope>IDENTIFICATION</scope>
</reference>
<keyword evidence="3" id="KW-0970">Cilium biogenesis/degradation</keyword>
<feature type="region of interest" description="Disordered" evidence="11">
    <location>
        <begin position="65"/>
        <end position="88"/>
    </location>
</feature>
<proteinExistence type="inferred from homology"/>
<organism evidence="12 13">
    <name type="scientific">Hucho hucho</name>
    <name type="common">huchen</name>
    <dbReference type="NCBI Taxonomy" id="62062"/>
    <lineage>
        <taxon>Eukaryota</taxon>
        <taxon>Metazoa</taxon>
        <taxon>Chordata</taxon>
        <taxon>Craniata</taxon>
        <taxon>Vertebrata</taxon>
        <taxon>Euteleostomi</taxon>
        <taxon>Actinopterygii</taxon>
        <taxon>Neopterygii</taxon>
        <taxon>Teleostei</taxon>
        <taxon>Protacanthopterygii</taxon>
        <taxon>Salmoniformes</taxon>
        <taxon>Salmonidae</taxon>
        <taxon>Salmoninae</taxon>
        <taxon>Hucho</taxon>
    </lineage>
</organism>
<dbReference type="GO" id="GO:0060294">
    <property type="term" value="P:cilium movement involved in cell motility"/>
    <property type="evidence" value="ECO:0007669"/>
    <property type="project" value="TreeGrafter"/>
</dbReference>
<feature type="compositionally biased region" description="Gly residues" evidence="11">
    <location>
        <begin position="74"/>
        <end position="83"/>
    </location>
</feature>
<accession>A0A4W5L0F9</accession>
<evidence type="ECO:0000313" key="13">
    <source>
        <dbReference type="Proteomes" id="UP000314982"/>
    </source>
</evidence>
<sequence length="177" mass="19074">TYLQILGIQGDYFIAQGVSDDEMSHKKEPFQFQLCGLAPASPCHAEAMLAEVSSAGKGRYVGDPSHKYEHTETNGGGRGYGGGRHGEEKCDKVNEEKGLPTTVHTIVKEVSVVPRSASIKSPHGLVQTNGSFEGLSSSETGKLKGFLHFTEPQNLKKKSILEMADLDPSINFVDPLS</sequence>
<evidence type="ECO:0000256" key="2">
    <source>
        <dbReference type="ARBA" id="ARBA00022490"/>
    </source>
</evidence>
<evidence type="ECO:0000256" key="4">
    <source>
        <dbReference type="ARBA" id="ARBA00022846"/>
    </source>
</evidence>
<evidence type="ECO:0000256" key="9">
    <source>
        <dbReference type="ARBA" id="ARBA00038319"/>
    </source>
</evidence>
<dbReference type="InterPro" id="IPR055316">
    <property type="entry name" value="RSP9"/>
</dbReference>
<dbReference type="AlphaFoldDB" id="A0A4W5L0F9"/>
<name>A0A4W5L0F9_9TELE</name>
<comment type="subcellular location">
    <subcellularLocation>
        <location evidence="8">Cell projection</location>
        <location evidence="8">Kinocilium</location>
    </subcellularLocation>
    <subcellularLocation>
        <location evidence="1">Cytoplasm</location>
        <location evidence="1">Cytoskeleton</location>
        <location evidence="1">Flagellum axoneme</location>
    </subcellularLocation>
</comment>
<dbReference type="GO" id="GO:0044458">
    <property type="term" value="P:motile cilium assembly"/>
    <property type="evidence" value="ECO:0007669"/>
    <property type="project" value="TreeGrafter"/>
</dbReference>
<dbReference type="PANTHER" id="PTHR22069:SF0">
    <property type="entry name" value="RADIAL SPOKE HEAD PROTEIN 9 HOMOLOG"/>
    <property type="match status" value="1"/>
</dbReference>
<evidence type="ECO:0000256" key="6">
    <source>
        <dbReference type="ARBA" id="ARBA00023212"/>
    </source>
</evidence>
<dbReference type="Ensembl" id="ENSHHUT00000017022.1">
    <property type="protein sequence ID" value="ENSHHUP00000016440.1"/>
    <property type="gene ID" value="ENSHHUG00000010228.1"/>
</dbReference>
<evidence type="ECO:0000256" key="5">
    <source>
        <dbReference type="ARBA" id="ARBA00023069"/>
    </source>
</evidence>
<dbReference type="GO" id="GO:0035082">
    <property type="term" value="P:axoneme assembly"/>
    <property type="evidence" value="ECO:0007669"/>
    <property type="project" value="InterPro"/>
</dbReference>
<evidence type="ECO:0000256" key="3">
    <source>
        <dbReference type="ARBA" id="ARBA00022794"/>
    </source>
</evidence>
<keyword evidence="7" id="KW-0966">Cell projection</keyword>
<keyword evidence="4" id="KW-0282">Flagellum</keyword>
<evidence type="ECO:0000313" key="12">
    <source>
        <dbReference type="Ensembl" id="ENSHHUP00000016440.1"/>
    </source>
</evidence>
<evidence type="ECO:0000256" key="1">
    <source>
        <dbReference type="ARBA" id="ARBA00004611"/>
    </source>
</evidence>
<comment type="similarity">
    <text evidence="9">Belongs to the flagellar radial spoke RSP9 family.</text>
</comment>
<evidence type="ECO:0000256" key="11">
    <source>
        <dbReference type="SAM" id="MobiDB-lite"/>
    </source>
</evidence>
<dbReference type="GO" id="GO:0060091">
    <property type="term" value="C:kinocilium"/>
    <property type="evidence" value="ECO:0007669"/>
    <property type="project" value="UniProtKB-SubCell"/>
</dbReference>
<evidence type="ECO:0000256" key="10">
    <source>
        <dbReference type="ARBA" id="ARBA00041080"/>
    </source>
</evidence>